<dbReference type="Pfam" id="PF01636">
    <property type="entry name" value="APH"/>
    <property type="match status" value="1"/>
</dbReference>
<proteinExistence type="predicted"/>
<dbReference type="EMBL" id="UOFL01000171">
    <property type="protein sequence ID" value="VAW79132.1"/>
    <property type="molecule type" value="Genomic_DNA"/>
</dbReference>
<protein>
    <submittedName>
        <fullName evidence="2">MdsC protein</fullName>
    </submittedName>
</protein>
<organism evidence="2">
    <name type="scientific">hydrothermal vent metagenome</name>
    <dbReference type="NCBI Taxonomy" id="652676"/>
    <lineage>
        <taxon>unclassified sequences</taxon>
        <taxon>metagenomes</taxon>
        <taxon>ecological metagenomes</taxon>
    </lineage>
</organism>
<accession>A0A3B0YUX2</accession>
<dbReference type="PANTHER" id="PTHR21064">
    <property type="entry name" value="AMINOGLYCOSIDE PHOSPHOTRANSFERASE DOMAIN-CONTAINING PROTEIN-RELATED"/>
    <property type="match status" value="1"/>
</dbReference>
<dbReference type="SUPFAM" id="SSF56112">
    <property type="entry name" value="Protein kinase-like (PK-like)"/>
    <property type="match status" value="1"/>
</dbReference>
<dbReference type="PANTHER" id="PTHR21064:SF5">
    <property type="entry name" value="SLR1880 PROTEIN"/>
    <property type="match status" value="1"/>
</dbReference>
<dbReference type="InterPro" id="IPR050249">
    <property type="entry name" value="Pseudomonas-type_ThrB"/>
</dbReference>
<dbReference type="AlphaFoldDB" id="A0A3B0YUX2"/>
<dbReference type="Gene3D" id="3.90.1200.10">
    <property type="match status" value="1"/>
</dbReference>
<reference evidence="2" key="1">
    <citation type="submission" date="2018-06" db="EMBL/GenBank/DDBJ databases">
        <authorList>
            <person name="Zhirakovskaya E."/>
        </authorList>
    </citation>
    <scope>NUCLEOTIDE SEQUENCE</scope>
</reference>
<dbReference type="InterPro" id="IPR011009">
    <property type="entry name" value="Kinase-like_dom_sf"/>
</dbReference>
<evidence type="ECO:0000313" key="2">
    <source>
        <dbReference type="EMBL" id="VAW79132.1"/>
    </source>
</evidence>
<dbReference type="InterPro" id="IPR002575">
    <property type="entry name" value="Aminoglycoside_PTrfase"/>
</dbReference>
<feature type="domain" description="Aminoglycoside phosphotransferase" evidence="1">
    <location>
        <begin position="19"/>
        <end position="264"/>
    </location>
</feature>
<sequence>MNAEQKIATHFAHTEAELTITEFGDGVINDTFLVYYTPVGSETKVKFILQKINKNVFPEPSKVMQNLRVLLDFITSKNLAENAKLVFPEIISTHENIDYHIDENGDYWRAISFIEGSQSFNTVSNIEQARLAGECLGRFHNLVHDLPLKRIYDTLPGFHITPTYVQAFRKSLVVLSKRKSSAMLDHGIEFANKRLNGCAVLQEAINDKLVITRVIHGDPKLNNFLFNQKGDKVLSLIDLDTITPGLVHYDIADCLRSLCNRSGEDSNDINDVSFDLDICAATLGAWMGEARNFMTLQDYQFIYPAVRLLPLELGLRFLTDYLGRNKYFKIEYPEQNLERAIVQFKLVYDIEQKEDEIQDIISQCL</sequence>
<name>A0A3B0YUX2_9ZZZZ</name>
<gene>
    <name evidence="2" type="ORF">MNBD_GAMMA12-397</name>
</gene>
<evidence type="ECO:0000259" key="1">
    <source>
        <dbReference type="Pfam" id="PF01636"/>
    </source>
</evidence>